<keyword evidence="7" id="KW-1185">Reference proteome</keyword>
<evidence type="ECO:0000256" key="1">
    <source>
        <dbReference type="ARBA" id="ARBA00001478"/>
    </source>
</evidence>
<gene>
    <name evidence="6" type="ORF">BN938_1920</name>
</gene>
<evidence type="ECO:0000259" key="5">
    <source>
        <dbReference type="Pfam" id="PF08323"/>
    </source>
</evidence>
<evidence type="ECO:0000256" key="2">
    <source>
        <dbReference type="ARBA" id="ARBA00012588"/>
    </source>
</evidence>
<dbReference type="STRING" id="1433126.BN938_1920"/>
<feature type="domain" description="Starch synthase catalytic" evidence="5">
    <location>
        <begin position="5"/>
        <end position="235"/>
    </location>
</feature>
<comment type="catalytic activity">
    <reaction evidence="1">
        <text>[(1-&gt;4)-alpha-D-glucosyl](n) + ADP-alpha-D-glucose = [(1-&gt;4)-alpha-D-glucosyl](n+1) + ADP + H(+)</text>
        <dbReference type="Rhea" id="RHEA:18189"/>
        <dbReference type="Rhea" id="RHEA-COMP:9584"/>
        <dbReference type="Rhea" id="RHEA-COMP:9587"/>
        <dbReference type="ChEBI" id="CHEBI:15378"/>
        <dbReference type="ChEBI" id="CHEBI:15444"/>
        <dbReference type="ChEBI" id="CHEBI:57498"/>
        <dbReference type="ChEBI" id="CHEBI:456216"/>
        <dbReference type="EC" id="2.4.1.21"/>
    </reaction>
</comment>
<dbReference type="PANTHER" id="PTHR45825:SF11">
    <property type="entry name" value="ALPHA AMYLASE DOMAIN-CONTAINING PROTEIN"/>
    <property type="match status" value="1"/>
</dbReference>
<evidence type="ECO:0000313" key="6">
    <source>
        <dbReference type="EMBL" id="CDN31999.1"/>
    </source>
</evidence>
<evidence type="ECO:0000256" key="3">
    <source>
        <dbReference type="ARBA" id="ARBA00022676"/>
    </source>
</evidence>
<dbReference type="eggNOG" id="COG0297">
    <property type="taxonomic scope" value="Bacteria"/>
</dbReference>
<evidence type="ECO:0000256" key="4">
    <source>
        <dbReference type="ARBA" id="ARBA00022679"/>
    </source>
</evidence>
<dbReference type="HOGENOM" id="CLU_085315_0_0_10"/>
<dbReference type="SUPFAM" id="SSF53756">
    <property type="entry name" value="UDP-Glycosyltransferase/glycogen phosphorylase"/>
    <property type="match status" value="1"/>
</dbReference>
<dbReference type="EMBL" id="HG934468">
    <property type="protein sequence ID" value="CDN31999.1"/>
    <property type="molecule type" value="Genomic_DNA"/>
</dbReference>
<evidence type="ECO:0000313" key="7">
    <source>
        <dbReference type="Proteomes" id="UP000027616"/>
    </source>
</evidence>
<dbReference type="OrthoDB" id="9808590at2"/>
<dbReference type="InterPro" id="IPR013534">
    <property type="entry name" value="Starch_synth_cat_dom"/>
</dbReference>
<sequence>MSNRKILYICPEVTPYLPQTHISTICRFLPQAVQEAGNEVRVFMPRFGNINERRNQLHEVIRLSGLNLIIDDTDHQLIIKVASIPGARMQIYFIDNEDFFSRKATEKDSEEQSFADNDERMMFFARGVLETVKKLRWSPSIVHCHGWFSLFAPMYLKKIFKDDPIFNKAKVILSLYNNNFEGTLDPAIKNKIKQEGIKVGELTNLEEPTYLNLHKFAMQYSDGVVFAHPDVDKDLAEYIISTGKTTLEYHDNELFTPAYTEFYEQILSK</sequence>
<proteinExistence type="predicted"/>
<dbReference type="GO" id="GO:0009011">
    <property type="term" value="F:alpha-1,4-glucan glucosyltransferase (ADP-glucose donor) activity"/>
    <property type="evidence" value="ECO:0007669"/>
    <property type="project" value="UniProtKB-EC"/>
</dbReference>
<reference evidence="6 7" key="1">
    <citation type="journal article" date="2015" name="Genome Announc.">
        <title>Complete Genome Sequence of the Novel Leech Symbiont Mucinivorans hirudinis M3T.</title>
        <authorList>
            <person name="Nelson M.C."/>
            <person name="Bomar L."/>
            <person name="Graf J."/>
        </authorList>
    </citation>
    <scope>NUCLEOTIDE SEQUENCE [LARGE SCALE GENOMIC DNA]</scope>
    <source>
        <strain evidence="7">M3</strain>
    </source>
</reference>
<dbReference type="Pfam" id="PF08323">
    <property type="entry name" value="Glyco_transf_5"/>
    <property type="match status" value="1"/>
</dbReference>
<dbReference type="Gene3D" id="3.40.50.2000">
    <property type="entry name" value="Glycogen Phosphorylase B"/>
    <property type="match status" value="1"/>
</dbReference>
<dbReference type="Proteomes" id="UP000027616">
    <property type="component" value="Chromosome I"/>
</dbReference>
<keyword evidence="4 6" id="KW-0808">Transferase</keyword>
<dbReference type="PANTHER" id="PTHR45825">
    <property type="entry name" value="GRANULE-BOUND STARCH SYNTHASE 1, CHLOROPLASTIC/AMYLOPLASTIC"/>
    <property type="match status" value="1"/>
</dbReference>
<dbReference type="PATRIC" id="fig|1433126.3.peg.1898"/>
<organism evidence="6 7">
    <name type="scientific">Mucinivorans hirudinis</name>
    <dbReference type="NCBI Taxonomy" id="1433126"/>
    <lineage>
        <taxon>Bacteria</taxon>
        <taxon>Pseudomonadati</taxon>
        <taxon>Bacteroidota</taxon>
        <taxon>Bacteroidia</taxon>
        <taxon>Bacteroidales</taxon>
        <taxon>Rikenellaceae</taxon>
        <taxon>Mucinivorans</taxon>
    </lineage>
</organism>
<dbReference type="AlphaFoldDB" id="A0A060RDP2"/>
<accession>A0A060RDP2</accession>
<name>A0A060RDP2_9BACT</name>
<keyword evidence="3 6" id="KW-0328">Glycosyltransferase</keyword>
<dbReference type="KEGG" id="rbc:BN938_1920"/>
<protein>
    <recommendedName>
        <fullName evidence="2">starch synthase</fullName>
        <ecNumber evidence="2">2.4.1.21</ecNumber>
    </recommendedName>
</protein>
<dbReference type="EC" id="2.4.1.21" evidence="2"/>